<dbReference type="AlphaFoldDB" id="A0A7Z7HQG3"/>
<sequence>MNLKPVPIATETSAPFWNGLRERKVNMQQCDDCGHWVFYPRAHCPACFSPRLSWKEISGKGTLLTYTLTRVPTMPEFTDEMPQKLAVVQFDEGPHVNTTLIGLEAEDIKVGMRLKPVFTDIPETEHTLLRFTGENVTIVDSGKPAAKSAAPAPKVEKRQIHWRDLPAMQSLVSEEFGPWSDELEITQQLIDEFAKLSGDDYWIHTDPERCRKESPFGIPIAQGQLVQVMVSKLRVPNDYEVVGFTNMVNYGSDKLRFPATVPVGSRIHARSRVKAVTEVKSGIQMTTEICTHVVGMERPSVINELVILFM</sequence>
<dbReference type="Gene3D" id="6.10.30.10">
    <property type="match status" value="1"/>
</dbReference>
<dbReference type="InterPro" id="IPR012340">
    <property type="entry name" value="NA-bd_OB-fold"/>
</dbReference>
<dbReference type="InterPro" id="IPR002878">
    <property type="entry name" value="ChsH2_C"/>
</dbReference>
<protein>
    <submittedName>
        <fullName evidence="4">Nucleic-acid-binding protein containing a Zn-ribbon</fullName>
    </submittedName>
</protein>
<dbReference type="InterPro" id="IPR022002">
    <property type="entry name" value="ChsH2_Znr"/>
</dbReference>
<evidence type="ECO:0000313" key="5">
    <source>
        <dbReference type="Proteomes" id="UP000242886"/>
    </source>
</evidence>
<keyword evidence="5" id="KW-1185">Reference proteome</keyword>
<feature type="domain" description="ChsH2 rubredoxin-like zinc ribbon" evidence="3">
    <location>
        <begin position="17"/>
        <end position="52"/>
    </location>
</feature>
<dbReference type="Pfam" id="PF01575">
    <property type="entry name" value="MaoC_dehydratas"/>
    <property type="match status" value="1"/>
</dbReference>
<evidence type="ECO:0000259" key="2">
    <source>
        <dbReference type="Pfam" id="PF01796"/>
    </source>
</evidence>
<dbReference type="SUPFAM" id="SSF54637">
    <property type="entry name" value="Thioesterase/thiol ester dehydrase-isomerase"/>
    <property type="match status" value="1"/>
</dbReference>
<reference evidence="4" key="1">
    <citation type="submission" date="2017-03" db="EMBL/GenBank/DDBJ databases">
        <authorList>
            <consortium name="AG Boll"/>
        </authorList>
    </citation>
    <scope>NUCLEOTIDE SEQUENCE [LARGE SCALE GENOMIC DNA]</scope>
    <source>
        <strain evidence="4">Chol</strain>
    </source>
</reference>
<dbReference type="Proteomes" id="UP000242886">
    <property type="component" value="Chromosome SDENCHOL"/>
</dbReference>
<accession>A0A7Z7HQG3</accession>
<dbReference type="InterPro" id="IPR029069">
    <property type="entry name" value="HotDog_dom_sf"/>
</dbReference>
<dbReference type="Pfam" id="PF01796">
    <property type="entry name" value="OB_ChsH2_C"/>
    <property type="match status" value="1"/>
</dbReference>
<dbReference type="InterPro" id="IPR052513">
    <property type="entry name" value="Thioester_dehydratase-like"/>
</dbReference>
<dbReference type="Pfam" id="PF12172">
    <property type="entry name" value="zf-ChsH2"/>
    <property type="match status" value="1"/>
</dbReference>
<dbReference type="SUPFAM" id="SSF50249">
    <property type="entry name" value="Nucleic acid-binding proteins"/>
    <property type="match status" value="1"/>
</dbReference>
<dbReference type="EMBL" id="LT837803">
    <property type="protein sequence ID" value="SMB25058.1"/>
    <property type="molecule type" value="Genomic_DNA"/>
</dbReference>
<dbReference type="RefSeq" id="WP_154716410.1">
    <property type="nucleotide sequence ID" value="NZ_LT837803.1"/>
</dbReference>
<dbReference type="PANTHER" id="PTHR34075:SF5">
    <property type="entry name" value="BLR3430 PROTEIN"/>
    <property type="match status" value="1"/>
</dbReference>
<evidence type="ECO:0000259" key="1">
    <source>
        <dbReference type="Pfam" id="PF01575"/>
    </source>
</evidence>
<evidence type="ECO:0000313" key="4">
    <source>
        <dbReference type="EMBL" id="SMB25058.1"/>
    </source>
</evidence>
<evidence type="ECO:0000259" key="3">
    <source>
        <dbReference type="Pfam" id="PF12172"/>
    </source>
</evidence>
<gene>
    <name evidence="4" type="ORF">SDENCHOL_11199</name>
</gene>
<feature type="domain" description="ChsH2 C-terminal OB-fold" evidence="2">
    <location>
        <begin position="54"/>
        <end position="118"/>
    </location>
</feature>
<organism evidence="4 5">
    <name type="scientific">Sterolibacterium denitrificans</name>
    <dbReference type="NCBI Taxonomy" id="157592"/>
    <lineage>
        <taxon>Bacteria</taxon>
        <taxon>Pseudomonadati</taxon>
        <taxon>Pseudomonadota</taxon>
        <taxon>Betaproteobacteria</taxon>
        <taxon>Nitrosomonadales</taxon>
        <taxon>Sterolibacteriaceae</taxon>
        <taxon>Sterolibacterium</taxon>
    </lineage>
</organism>
<dbReference type="PANTHER" id="PTHR34075">
    <property type="entry name" value="BLR3430 PROTEIN"/>
    <property type="match status" value="1"/>
</dbReference>
<feature type="domain" description="MaoC-like" evidence="1">
    <location>
        <begin position="181"/>
        <end position="288"/>
    </location>
</feature>
<dbReference type="InterPro" id="IPR002539">
    <property type="entry name" value="MaoC-like_dom"/>
</dbReference>
<dbReference type="Gene3D" id="3.10.129.10">
    <property type="entry name" value="Hotdog Thioesterase"/>
    <property type="match status" value="1"/>
</dbReference>
<proteinExistence type="predicted"/>
<name>A0A7Z7HQG3_9PROT</name>